<evidence type="ECO:0000313" key="1">
    <source>
        <dbReference type="EMBL" id="MFK8294275.1"/>
    </source>
</evidence>
<reference evidence="1 2" key="1">
    <citation type="journal article" date="2016" name="Sci. Rep.">
        <title>Whole genome sequencing identifies a novel species of the genus Capnocytophaga isolated from dog and cat bite wounds in humans.</title>
        <authorList>
            <person name="Zangenah S."/>
            <person name="Abbasi N."/>
            <person name="Andersson A.F."/>
            <person name="Bergman P."/>
        </authorList>
    </citation>
    <scope>NUCLEOTIDE SEQUENCE [LARGE SCALE GENOMIC DNA]</scope>
    <source>
        <strain evidence="1 2">W5</strain>
    </source>
</reference>
<dbReference type="EMBL" id="JBJGWJ010000009">
    <property type="protein sequence ID" value="MFK8294275.1"/>
    <property type="molecule type" value="Genomic_DNA"/>
</dbReference>
<gene>
    <name evidence="1" type="ORF">ACI76L_10810</name>
</gene>
<evidence type="ECO:0000313" key="2">
    <source>
        <dbReference type="Proteomes" id="UP001622370"/>
    </source>
</evidence>
<proteinExistence type="predicted"/>
<sequence>MEKFIDYIQTLAPIPSVPNCLYFNDEDVCYGEYCELEFNQE</sequence>
<organism evidence="1 2">
    <name type="scientific">Capnocytophaga stomatis</name>
    <dbReference type="NCBI Taxonomy" id="1848904"/>
    <lineage>
        <taxon>Bacteria</taxon>
        <taxon>Pseudomonadati</taxon>
        <taxon>Bacteroidota</taxon>
        <taxon>Flavobacteriia</taxon>
        <taxon>Flavobacteriales</taxon>
        <taxon>Flavobacteriaceae</taxon>
        <taxon>Capnocytophaga</taxon>
    </lineage>
</organism>
<dbReference type="RefSeq" id="WP_255318066.1">
    <property type="nucleotide sequence ID" value="NZ_BOPJ01000015.1"/>
</dbReference>
<keyword evidence="2" id="KW-1185">Reference proteome</keyword>
<protein>
    <submittedName>
        <fullName evidence="1">Uncharacterized protein</fullName>
    </submittedName>
</protein>
<accession>A0ABW8QDQ1</accession>
<comment type="caution">
    <text evidence="1">The sequence shown here is derived from an EMBL/GenBank/DDBJ whole genome shotgun (WGS) entry which is preliminary data.</text>
</comment>
<dbReference type="Proteomes" id="UP001622370">
    <property type="component" value="Unassembled WGS sequence"/>
</dbReference>
<name>A0ABW8QDQ1_9FLAO</name>